<evidence type="ECO:0000313" key="2">
    <source>
        <dbReference type="Proteomes" id="UP000198599"/>
    </source>
</evidence>
<dbReference type="OrthoDB" id="6625339at2"/>
<reference evidence="2" key="1">
    <citation type="submission" date="2016-10" db="EMBL/GenBank/DDBJ databases">
        <authorList>
            <person name="Varghese N."/>
            <person name="Submissions S."/>
        </authorList>
    </citation>
    <scope>NUCLEOTIDE SEQUENCE [LARGE SCALE GENOMIC DNA]</scope>
    <source>
        <strain evidence="2">DSM 28463</strain>
    </source>
</reference>
<dbReference type="STRING" id="1005928.SAMN04487859_103232"/>
<protein>
    <submittedName>
        <fullName evidence="1">Uncharacterized protein</fullName>
    </submittedName>
</protein>
<proteinExistence type="predicted"/>
<gene>
    <name evidence="1" type="ORF">SAMN04487859_103232</name>
</gene>
<evidence type="ECO:0000313" key="1">
    <source>
        <dbReference type="EMBL" id="SFN49746.1"/>
    </source>
</evidence>
<dbReference type="EMBL" id="FOVP01000003">
    <property type="protein sequence ID" value="SFN49746.1"/>
    <property type="molecule type" value="Genomic_DNA"/>
</dbReference>
<name>A0A1I4ZHK4_9RHOB</name>
<dbReference type="RefSeq" id="WP_092835034.1">
    <property type="nucleotide sequence ID" value="NZ_FOVP01000003.1"/>
</dbReference>
<accession>A0A1I4ZHK4</accession>
<dbReference type="AlphaFoldDB" id="A0A1I4ZHK4"/>
<dbReference type="Proteomes" id="UP000198599">
    <property type="component" value="Unassembled WGS sequence"/>
</dbReference>
<organism evidence="1 2">
    <name type="scientific">Roseovarius lutimaris</name>
    <dbReference type="NCBI Taxonomy" id="1005928"/>
    <lineage>
        <taxon>Bacteria</taxon>
        <taxon>Pseudomonadati</taxon>
        <taxon>Pseudomonadota</taxon>
        <taxon>Alphaproteobacteria</taxon>
        <taxon>Rhodobacterales</taxon>
        <taxon>Roseobacteraceae</taxon>
        <taxon>Roseovarius</taxon>
    </lineage>
</organism>
<keyword evidence="2" id="KW-1185">Reference proteome</keyword>
<sequence>MTHREFEGWDAHAQRVSAATKAGNSDWARLPHAKRIMVAEGGKLFFTGNACKRGHISPRNQHGDCTQCHLMRLAERRDAV</sequence>